<dbReference type="STRING" id="1849047.A0A3D8QCH2"/>
<dbReference type="EMBL" id="PDLM01000016">
    <property type="protein sequence ID" value="RDW59552.1"/>
    <property type="molecule type" value="Genomic_DNA"/>
</dbReference>
<name>A0A3D8QCH2_9HELO</name>
<proteinExistence type="predicted"/>
<comment type="caution">
    <text evidence="1">The sequence shown here is derived from an EMBL/GenBank/DDBJ whole genome shotgun (WGS) entry which is preliminary data.</text>
</comment>
<accession>A0A3D8QCH2</accession>
<evidence type="ECO:0000313" key="2">
    <source>
        <dbReference type="Proteomes" id="UP000256645"/>
    </source>
</evidence>
<sequence>MNFQGLQIGIELEVLLTPQNPPPGGFKDLEHFGRSIAQRWNRESAVGMAKMHVDIDGAYEGENENLEWSVTDDETLIGLEDTETGRWALEFTSPILQYVPSKSWRGDIQAFWNFFDQYMFIETDPKCGTHIHMSPLEEDLSQYLVV</sequence>
<protein>
    <submittedName>
        <fullName evidence="1">Uncharacterized protein</fullName>
    </submittedName>
</protein>
<keyword evidence="2" id="KW-1185">Reference proteome</keyword>
<organism evidence="1 2">
    <name type="scientific">Coleophoma cylindrospora</name>
    <dbReference type="NCBI Taxonomy" id="1849047"/>
    <lineage>
        <taxon>Eukaryota</taxon>
        <taxon>Fungi</taxon>
        <taxon>Dikarya</taxon>
        <taxon>Ascomycota</taxon>
        <taxon>Pezizomycotina</taxon>
        <taxon>Leotiomycetes</taxon>
        <taxon>Helotiales</taxon>
        <taxon>Dermateaceae</taxon>
        <taxon>Coleophoma</taxon>
    </lineage>
</organism>
<dbReference type="AlphaFoldDB" id="A0A3D8QCH2"/>
<gene>
    <name evidence="1" type="ORF">BP6252_12639</name>
</gene>
<evidence type="ECO:0000313" key="1">
    <source>
        <dbReference type="EMBL" id="RDW59552.1"/>
    </source>
</evidence>
<dbReference type="OrthoDB" id="3599584at2759"/>
<reference evidence="1 2" key="1">
    <citation type="journal article" date="2018" name="IMA Fungus">
        <title>IMA Genome-F 9: Draft genome sequence of Annulohypoxylon stygium, Aspergillus mulundensis, Berkeleyomyces basicola (syn. Thielaviopsis basicola), Ceratocystis smalleyi, two Cercospora beticola strains, Coleophoma cylindrospora, Fusarium fracticaudum, Phialophora cf. hyalina, and Morchella septimelata.</title>
        <authorList>
            <person name="Wingfield B.D."/>
            <person name="Bills G.F."/>
            <person name="Dong Y."/>
            <person name="Huang W."/>
            <person name="Nel W.J."/>
            <person name="Swalarsk-Parry B.S."/>
            <person name="Vaghefi N."/>
            <person name="Wilken P.M."/>
            <person name="An Z."/>
            <person name="de Beer Z.W."/>
            <person name="De Vos L."/>
            <person name="Chen L."/>
            <person name="Duong T.A."/>
            <person name="Gao Y."/>
            <person name="Hammerbacher A."/>
            <person name="Kikkert J.R."/>
            <person name="Li Y."/>
            <person name="Li H."/>
            <person name="Li K."/>
            <person name="Li Q."/>
            <person name="Liu X."/>
            <person name="Ma X."/>
            <person name="Naidoo K."/>
            <person name="Pethybridge S.J."/>
            <person name="Sun J."/>
            <person name="Steenkamp E.T."/>
            <person name="van der Nest M.A."/>
            <person name="van Wyk S."/>
            <person name="Wingfield M.J."/>
            <person name="Xiong C."/>
            <person name="Yue Q."/>
            <person name="Zhang X."/>
        </authorList>
    </citation>
    <scope>NUCLEOTIDE SEQUENCE [LARGE SCALE GENOMIC DNA]</scope>
    <source>
        <strain evidence="1 2">BP6252</strain>
    </source>
</reference>
<dbReference type="Proteomes" id="UP000256645">
    <property type="component" value="Unassembled WGS sequence"/>
</dbReference>